<evidence type="ECO:0000313" key="3">
    <source>
        <dbReference type="Proteomes" id="UP001343492"/>
    </source>
</evidence>
<comment type="caution">
    <text evidence="2">The sequence shown here is derived from an EMBL/GenBank/DDBJ whole genome shotgun (WGS) entry which is preliminary data.</text>
</comment>
<protein>
    <submittedName>
        <fullName evidence="2">Uncharacterized protein</fullName>
    </submittedName>
</protein>
<feature type="chain" id="PRO_5046591239" evidence="1">
    <location>
        <begin position="23"/>
        <end position="168"/>
    </location>
</feature>
<gene>
    <name evidence="2" type="ORF">VRS74_10070</name>
</gene>
<dbReference type="Proteomes" id="UP001343492">
    <property type="component" value="Unassembled WGS sequence"/>
</dbReference>
<feature type="signal peptide" evidence="1">
    <location>
        <begin position="1"/>
        <end position="22"/>
    </location>
</feature>
<evidence type="ECO:0000313" key="2">
    <source>
        <dbReference type="EMBL" id="MEE1878029.1"/>
    </source>
</evidence>
<proteinExistence type="predicted"/>
<keyword evidence="3" id="KW-1185">Reference proteome</keyword>
<dbReference type="RefSeq" id="WP_354145133.1">
    <property type="nucleotide sequence ID" value="NZ_JAZDQV010000009.1"/>
</dbReference>
<reference evidence="2 3" key="1">
    <citation type="submission" date="2024-01" db="EMBL/GenBank/DDBJ databases">
        <title>The genome sequence of Erythrobacteraceae sp. strain 1XM1-14.</title>
        <authorList>
            <person name="Liu Y."/>
        </authorList>
    </citation>
    <scope>NUCLEOTIDE SEQUENCE [LARGE SCALE GENOMIC DNA]</scope>
    <source>
        <strain evidence="2 3">1XM1-14</strain>
    </source>
</reference>
<accession>A0ABU7GG11</accession>
<sequence>MRANTTRLALLALALTGGMAMAVPSGASSADRATSAGAAAPLDHTRVYDRGTLDRLERNKGMSLQWISWDNSRGTVRTRREDGRIRLTGSQYQANGSGQVHLDGFVTEVGTGYFTFEGKIRILDAPDQGRACEADKSWHFAITQQRRYFRLREFEWCDRLTDYIDIYF</sequence>
<keyword evidence="1" id="KW-0732">Signal</keyword>
<name>A0ABU7GG11_9SPHN</name>
<dbReference type="EMBL" id="JAZDQV010000009">
    <property type="protein sequence ID" value="MEE1878029.1"/>
    <property type="molecule type" value="Genomic_DNA"/>
</dbReference>
<organism evidence="2 3">
    <name type="scientific">Altererythrobacter litoralis</name>
    <dbReference type="NCBI Taxonomy" id="3113904"/>
    <lineage>
        <taxon>Bacteria</taxon>
        <taxon>Pseudomonadati</taxon>
        <taxon>Pseudomonadota</taxon>
        <taxon>Alphaproteobacteria</taxon>
        <taxon>Sphingomonadales</taxon>
        <taxon>Erythrobacteraceae</taxon>
        <taxon>Altererythrobacter</taxon>
    </lineage>
</organism>
<evidence type="ECO:0000256" key="1">
    <source>
        <dbReference type="SAM" id="SignalP"/>
    </source>
</evidence>